<dbReference type="GO" id="GO:0010008">
    <property type="term" value="C:endosome membrane"/>
    <property type="evidence" value="ECO:0007669"/>
    <property type="project" value="Ensembl"/>
</dbReference>
<dbReference type="GO" id="GO:0007033">
    <property type="term" value="P:vacuole organization"/>
    <property type="evidence" value="ECO:0007669"/>
    <property type="project" value="Ensembl"/>
</dbReference>
<evidence type="ECO:0000256" key="4">
    <source>
        <dbReference type="SAM" id="MobiDB-lite"/>
    </source>
</evidence>
<dbReference type="InterPro" id="IPR002013">
    <property type="entry name" value="SAC_dom"/>
</dbReference>
<evidence type="ECO:0000259" key="5">
    <source>
        <dbReference type="PROSITE" id="PS50275"/>
    </source>
</evidence>
<dbReference type="GO" id="GO:0005811">
    <property type="term" value="C:lipid droplet"/>
    <property type="evidence" value="ECO:0007669"/>
    <property type="project" value="Ensembl"/>
</dbReference>
<evidence type="ECO:0000256" key="2">
    <source>
        <dbReference type="ARBA" id="ARBA00022801"/>
    </source>
</evidence>
<dbReference type="GO" id="GO:0046856">
    <property type="term" value="P:phosphatidylinositol dephosphorylation"/>
    <property type="evidence" value="ECO:0007669"/>
    <property type="project" value="InterPro"/>
</dbReference>
<dbReference type="GeneTree" id="ENSGT00550000074943"/>
<protein>
    <submittedName>
        <fullName evidence="6">FIG4 phosphoinositide 5-phosphatase</fullName>
    </submittedName>
</protein>
<dbReference type="PROSITE" id="PS50275">
    <property type="entry name" value="SAC"/>
    <property type="match status" value="1"/>
</dbReference>
<reference evidence="6 7" key="1">
    <citation type="journal article" date="2020" name="Nat. Commun.">
        <title>Donkey genomes provide new insights into domestication and selection for coat color.</title>
        <authorList>
            <person name="Wang"/>
            <person name="C."/>
            <person name="Li"/>
            <person name="H."/>
            <person name="Guo"/>
            <person name="Y."/>
            <person name="Huang"/>
            <person name="J."/>
            <person name="Sun"/>
            <person name="Y."/>
            <person name="Min"/>
            <person name="J."/>
            <person name="Wang"/>
            <person name="J."/>
            <person name="Fang"/>
            <person name="X."/>
            <person name="Zhao"/>
            <person name="Z."/>
            <person name="Wang"/>
            <person name="S."/>
            <person name="Zhang"/>
            <person name="Y."/>
            <person name="Liu"/>
            <person name="Q."/>
            <person name="Jiang"/>
            <person name="Q."/>
            <person name="Wang"/>
            <person name="X."/>
            <person name="Guo"/>
            <person name="Y."/>
            <person name="Yang"/>
            <person name="C."/>
            <person name="Wang"/>
            <person name="Y."/>
            <person name="Tian"/>
            <person name="F."/>
            <person name="Zhuang"/>
            <person name="G."/>
            <person name="Fan"/>
            <person name="Y."/>
            <person name="Gao"/>
            <person name="Q."/>
            <person name="Li"/>
            <person name="Y."/>
            <person name="Ju"/>
            <person name="Z."/>
            <person name="Li"/>
            <person name="J."/>
            <person name="Li"/>
            <person name="R."/>
            <person name="Hou"/>
            <person name="M."/>
            <person name="Yang"/>
            <person name="G."/>
            <person name="Liu"/>
            <person name="G."/>
            <person name="Liu"/>
            <person name="W."/>
            <person name="Guo"/>
            <person name="J."/>
            <person name="Pan"/>
            <person name="S."/>
            <person name="Fan"/>
            <person name="G."/>
            <person name="Zhang"/>
            <person name="W."/>
            <person name="Zhang"/>
            <person name="R."/>
            <person name="Yu"/>
            <person name="J."/>
            <person name="Zhang"/>
            <person name="X."/>
            <person name="Yin"/>
            <person name="Q."/>
            <person name="Ji"/>
            <person name="C."/>
            <person name="Jin"/>
            <person name="Y."/>
            <person name="Yue"/>
            <person name="G."/>
            <person name="Liu"/>
            <person name="M."/>
            <person name="Xu"/>
            <person name="J."/>
            <person name="Liu"/>
            <person name="S."/>
            <person name="Jordana"/>
            <person name="J."/>
            <person name="Noce"/>
            <person name="A."/>
            <person name="Amills"/>
            <person name="M."/>
            <person name="Wu"/>
            <person name="D.D."/>
            <person name="Li"/>
            <person name="S."/>
            <person name="Zhou"/>
            <person name="X. and Zhong"/>
            <person name="J."/>
        </authorList>
    </citation>
    <scope>NUCLEOTIDE SEQUENCE [LARGE SCALE GENOMIC DNA]</scope>
</reference>
<dbReference type="GO" id="GO:0031642">
    <property type="term" value="P:negative regulation of myelination"/>
    <property type="evidence" value="ECO:0007669"/>
    <property type="project" value="Ensembl"/>
</dbReference>
<feature type="region of interest" description="Disordered" evidence="4">
    <location>
        <begin position="820"/>
        <end position="905"/>
    </location>
</feature>
<evidence type="ECO:0000256" key="1">
    <source>
        <dbReference type="ARBA" id="ARBA00004308"/>
    </source>
</evidence>
<dbReference type="AlphaFoldDB" id="A0A9L0ILE4"/>
<sequence length="1020" mass="115211">MASLASSLSSKQAPGASTRPLYGTSSSSAPDVLGAGLALEVGFRDPETPELYPVIYIFSARAVCFAVGRGVQGLRCPLSGSLGAIWRLLEPGPRPGALSWGPSFPPAMPTAAAPIISSVQKLVLYETRARYFLVGSNHAETKYRVLKIDRTEPKDLVIIDDRHVYTQQEVRELLGRLDLGNRTKMGQKGSSGLFRAVSAFGVVGFVRFLEGYYIVLITKRRKMADIGGHAIYKIEDTNMIYIPNDSVRITHPDEARYLRIFQNVDLSSNFYFSFSYVLSYSYDLSHSLQYNLTVLRMPLEMLKSETTQTRQESFDIFEDEGLITQGGSGVFGICSEPYMKYVWNGELLDIIKNAVHRDWLLYIIHGFCGQSKLLIYGRPVYVTLIARRSSKFAGTRFLKRGANCEGDVANEVETEQILCDASVMSFTAGSYSSYVQVRGSVPLYWSQDISTMMPKPPITLDQADPFAHVAALHFDQMLQRFGSPIIILNLVKEREKRKHERILSEELVAAVMYLNQFLPPEHTIIYIPWDMAKYTKSKLCNVLDRLNVIAESVVKKTGFFVNRPDSYCSTLRPDEKWNELGGCVIPTGRLQTGVLRTNCVDCLDRTNTAQFMVGKCALAYQLYSLGLIDKPNLQFDTDAVRLFEELYEDHGDTLSLQYGGSQLVHRVKTYRKIAPWTQHSKDIMQTLSRYYSNAFSDADRQDSINLFLGVFHPTEGKPHLWELPTDFYLHHKNTMRLLPTRRSYTYWWTPEVIKHLPLPYDEVICAANLKKLIVKKFHKYEEEIDIHNEFFRPYELSSFDDTFCLAMTSSARDFMPKTVGIDPSPFTVRKPDETGKSVLGNKSNRDEAVLQRKTAASAPPPPSEEAASSSSEDDSGTDREEEGSVSQRSTPVKMADSGDSAKVTENVVQPMKEVYGINLSDGLLEEDLSIYSRFVQLGQSQHRQDKSSQQLYSRCPDGVIKLTPISAFSQDNIYEVQPPRVDRKSTEIFQAHIQAGQGITQPLGKEDTSMYREYIRNRYL</sequence>
<comment type="subcellular location">
    <subcellularLocation>
        <location evidence="1">Endomembrane system</location>
    </subcellularLocation>
</comment>
<reference evidence="6" key="2">
    <citation type="submission" date="2025-08" db="UniProtKB">
        <authorList>
            <consortium name="Ensembl"/>
        </authorList>
    </citation>
    <scope>IDENTIFICATION</scope>
</reference>
<dbReference type="Proteomes" id="UP000694387">
    <property type="component" value="Chromosome 24"/>
</dbReference>
<evidence type="ECO:0000256" key="3">
    <source>
        <dbReference type="ARBA" id="ARBA00023136"/>
    </source>
</evidence>
<name>A0A9L0ILE4_EQUAS</name>
<feature type="compositionally biased region" description="Acidic residues" evidence="4">
    <location>
        <begin position="871"/>
        <end position="883"/>
    </location>
</feature>
<dbReference type="PANTHER" id="PTHR45738:SF5">
    <property type="entry name" value="POLYPHOSPHOINOSITIDE PHOSPHATASE"/>
    <property type="match status" value="1"/>
</dbReference>
<dbReference type="GO" id="GO:0007626">
    <property type="term" value="P:locomotory behavior"/>
    <property type="evidence" value="ECO:0007669"/>
    <property type="project" value="Ensembl"/>
</dbReference>
<feature type="region of interest" description="Disordered" evidence="4">
    <location>
        <begin position="1"/>
        <end position="27"/>
    </location>
</feature>
<dbReference type="Ensembl" id="ENSEAST00005044352.1">
    <property type="protein sequence ID" value="ENSEASP00005037888.1"/>
    <property type="gene ID" value="ENSEASG00005006686.2"/>
</dbReference>
<keyword evidence="2" id="KW-0378">Hydrolase</keyword>
<gene>
    <name evidence="6" type="primary">FIG4</name>
</gene>
<feature type="domain" description="SAC" evidence="5">
    <location>
        <begin position="261"/>
        <end position="660"/>
    </location>
</feature>
<evidence type="ECO:0000313" key="7">
    <source>
        <dbReference type="Proteomes" id="UP000694387"/>
    </source>
</evidence>
<keyword evidence="7" id="KW-1185">Reference proteome</keyword>
<dbReference type="Pfam" id="PF02383">
    <property type="entry name" value="Syja_N"/>
    <property type="match status" value="1"/>
</dbReference>
<reference evidence="6" key="3">
    <citation type="submission" date="2025-09" db="UniProtKB">
        <authorList>
            <consortium name="Ensembl"/>
        </authorList>
    </citation>
    <scope>IDENTIFICATION</scope>
</reference>
<dbReference type="GO" id="GO:0043813">
    <property type="term" value="F:phosphatidylinositol-3,5-bisphosphate 5-phosphatase activity"/>
    <property type="evidence" value="ECO:0007669"/>
    <property type="project" value="InterPro"/>
</dbReference>
<evidence type="ECO:0000313" key="6">
    <source>
        <dbReference type="Ensembl" id="ENSEASP00005037888.1"/>
    </source>
</evidence>
<dbReference type="GO" id="GO:0043473">
    <property type="term" value="P:pigmentation"/>
    <property type="evidence" value="ECO:0007669"/>
    <property type="project" value="Ensembl"/>
</dbReference>
<accession>A0A9L0ILE4</accession>
<dbReference type="GO" id="GO:0032288">
    <property type="term" value="P:myelin assembly"/>
    <property type="evidence" value="ECO:0007669"/>
    <property type="project" value="Ensembl"/>
</dbReference>
<dbReference type="GO" id="GO:0048666">
    <property type="term" value="P:neuron development"/>
    <property type="evidence" value="ECO:0007669"/>
    <property type="project" value="Ensembl"/>
</dbReference>
<feature type="compositionally biased region" description="Low complexity" evidence="4">
    <location>
        <begin position="1"/>
        <end position="10"/>
    </location>
</feature>
<proteinExistence type="predicted"/>
<organism evidence="6 7">
    <name type="scientific">Equus asinus</name>
    <name type="common">Donkey</name>
    <name type="synonym">Equus africanus asinus</name>
    <dbReference type="NCBI Taxonomy" id="9793"/>
    <lineage>
        <taxon>Eukaryota</taxon>
        <taxon>Metazoa</taxon>
        <taxon>Chordata</taxon>
        <taxon>Craniata</taxon>
        <taxon>Vertebrata</taxon>
        <taxon>Euteleostomi</taxon>
        <taxon>Mammalia</taxon>
        <taxon>Eutheria</taxon>
        <taxon>Laurasiatheria</taxon>
        <taxon>Perissodactyla</taxon>
        <taxon>Equidae</taxon>
        <taxon>Equus</taxon>
    </lineage>
</organism>
<dbReference type="PANTHER" id="PTHR45738">
    <property type="entry name" value="POLYPHOSPHOINOSITIDE PHOSPHATASE"/>
    <property type="match status" value="1"/>
</dbReference>
<keyword evidence="3" id="KW-0472">Membrane</keyword>
<dbReference type="InterPro" id="IPR043573">
    <property type="entry name" value="Fig4-like"/>
</dbReference>